<feature type="domain" description="EamA" evidence="2">
    <location>
        <begin position="10"/>
        <end position="143"/>
    </location>
</feature>
<evidence type="ECO:0000256" key="1">
    <source>
        <dbReference type="SAM" id="Phobius"/>
    </source>
</evidence>
<dbReference type="RefSeq" id="WP_052207650.1">
    <property type="nucleotide sequence ID" value="NZ_MT742183.1"/>
</dbReference>
<sequence length="228" mass="24852">MTSPAKDVRIGIGLCLLSMFIFAMQDGLTKTLVKDLPVVQLVMVRYWFFLLFAVVFVLLKGGLKRAVRTGQPMLQVLRALLGVFEIAVFGLALRYLGLAETHAIYAIFPLLTMLLAALVLRESVSLRQTLAAMVGFAGTLIILQPGMGVFSVASLIPLLSAFMFAVFNVLTRKISQTDSFSTNMLYMGFWGAVASTMMGGGQWVTPTAPQATNCLGYGDLCYFRGENP</sequence>
<feature type="transmembrane region" description="Helical" evidence="1">
    <location>
        <begin position="75"/>
        <end position="96"/>
    </location>
</feature>
<feature type="transmembrane region" description="Helical" evidence="1">
    <location>
        <begin position="129"/>
        <end position="146"/>
    </location>
</feature>
<protein>
    <submittedName>
        <fullName evidence="3">Riboflavin transporter</fullName>
    </submittedName>
</protein>
<feature type="transmembrane region" description="Helical" evidence="1">
    <location>
        <begin position="102"/>
        <end position="120"/>
    </location>
</feature>
<dbReference type="SUPFAM" id="SSF103481">
    <property type="entry name" value="Multidrug resistance efflux transporter EmrE"/>
    <property type="match status" value="1"/>
</dbReference>
<reference evidence="3" key="1">
    <citation type="submission" date="2020-07" db="EMBL/GenBank/DDBJ databases">
        <title>A novel family of multi-drug resistance mega-plasmids in Acinetobacter species.</title>
        <authorList>
            <person name="Ghaly T.M."/>
            <person name="Sajjad A."/>
            <person name="Tetu S.G."/>
            <person name="Gillings M.R."/>
        </authorList>
    </citation>
    <scope>NUCLEOTIDE SEQUENCE</scope>
    <source>
        <strain evidence="3">WM98B</strain>
        <plasmid evidence="3">pWM98B</plasmid>
    </source>
</reference>
<dbReference type="PANTHER" id="PTHR22911:SF103">
    <property type="entry name" value="BLR2811 PROTEIN"/>
    <property type="match status" value="1"/>
</dbReference>
<name>A0A7S9H9W6_ACINO</name>
<dbReference type="GO" id="GO:0016020">
    <property type="term" value="C:membrane"/>
    <property type="evidence" value="ECO:0007669"/>
    <property type="project" value="InterPro"/>
</dbReference>
<dbReference type="PANTHER" id="PTHR22911">
    <property type="entry name" value="ACYL-MALONYL CONDENSING ENZYME-RELATED"/>
    <property type="match status" value="1"/>
</dbReference>
<dbReference type="EMBL" id="MT742183">
    <property type="protein sequence ID" value="QPG01906.1"/>
    <property type="molecule type" value="Genomic_DNA"/>
</dbReference>
<organism evidence="3">
    <name type="scientific">Acinetobacter nosocomialis</name>
    <dbReference type="NCBI Taxonomy" id="106654"/>
    <lineage>
        <taxon>Bacteria</taxon>
        <taxon>Pseudomonadati</taxon>
        <taxon>Pseudomonadota</taxon>
        <taxon>Gammaproteobacteria</taxon>
        <taxon>Moraxellales</taxon>
        <taxon>Moraxellaceae</taxon>
        <taxon>Acinetobacter</taxon>
        <taxon>Acinetobacter calcoaceticus/baumannii complex</taxon>
    </lineage>
</organism>
<keyword evidence="3" id="KW-0614">Plasmid</keyword>
<geneLocation type="plasmid" evidence="3">
    <name>pWM98B</name>
</geneLocation>
<keyword evidence="1" id="KW-0812">Transmembrane</keyword>
<dbReference type="AlphaFoldDB" id="A0A7S9H9W6"/>
<gene>
    <name evidence="3" type="primary">ribN</name>
    <name evidence="3" type="ORF">WM98B_00053</name>
</gene>
<proteinExistence type="predicted"/>
<dbReference type="InterPro" id="IPR000620">
    <property type="entry name" value="EamA_dom"/>
</dbReference>
<evidence type="ECO:0000313" key="3">
    <source>
        <dbReference type="EMBL" id="QPG01906.1"/>
    </source>
</evidence>
<feature type="transmembrane region" description="Helical" evidence="1">
    <location>
        <begin position="183"/>
        <end position="204"/>
    </location>
</feature>
<feature type="transmembrane region" description="Helical" evidence="1">
    <location>
        <begin position="44"/>
        <end position="63"/>
    </location>
</feature>
<dbReference type="InterPro" id="IPR037185">
    <property type="entry name" value="EmrE-like"/>
</dbReference>
<dbReference type="Pfam" id="PF00892">
    <property type="entry name" value="EamA"/>
    <property type="match status" value="1"/>
</dbReference>
<keyword evidence="1" id="KW-0472">Membrane</keyword>
<feature type="transmembrane region" description="Helical" evidence="1">
    <location>
        <begin position="152"/>
        <end position="171"/>
    </location>
</feature>
<feature type="transmembrane region" description="Helical" evidence="1">
    <location>
        <begin position="7"/>
        <end position="24"/>
    </location>
</feature>
<accession>A0A7S9H9W6</accession>
<evidence type="ECO:0000259" key="2">
    <source>
        <dbReference type="Pfam" id="PF00892"/>
    </source>
</evidence>
<keyword evidence="1" id="KW-1133">Transmembrane helix</keyword>